<dbReference type="InterPro" id="IPR008921">
    <property type="entry name" value="DNA_pol3_clamp-load_cplx_C"/>
</dbReference>
<dbReference type="SUPFAM" id="SSF48019">
    <property type="entry name" value="post-AAA+ oligomerization domain-like"/>
    <property type="match status" value="1"/>
</dbReference>
<dbReference type="Gene3D" id="3.40.50.300">
    <property type="entry name" value="P-loop containing nucleotide triphosphate hydrolases"/>
    <property type="match status" value="1"/>
</dbReference>
<dbReference type="AlphaFoldDB" id="A0A517PEI0"/>
<dbReference type="InterPro" id="IPR010372">
    <property type="entry name" value="DNA_pol3_delta_N"/>
</dbReference>
<dbReference type="OrthoDB" id="269621at2"/>
<dbReference type="Proteomes" id="UP000318741">
    <property type="component" value="Chromosome"/>
</dbReference>
<dbReference type="NCBIfam" id="TIGR01128">
    <property type="entry name" value="holA"/>
    <property type="match status" value="1"/>
</dbReference>
<dbReference type="Pfam" id="PF06144">
    <property type="entry name" value="DNA_pol3_delta"/>
    <property type="match status" value="1"/>
</dbReference>
<evidence type="ECO:0000256" key="5">
    <source>
        <dbReference type="ARBA" id="ARBA00022705"/>
    </source>
</evidence>
<dbReference type="GO" id="GO:0003887">
    <property type="term" value="F:DNA-directed DNA polymerase activity"/>
    <property type="evidence" value="ECO:0007669"/>
    <property type="project" value="UniProtKB-KW"/>
</dbReference>
<dbReference type="Gene3D" id="1.20.272.10">
    <property type="match status" value="1"/>
</dbReference>
<dbReference type="KEGG" id="acaf:CA12_39090"/>
<evidence type="ECO:0000256" key="3">
    <source>
        <dbReference type="ARBA" id="ARBA00022679"/>
    </source>
</evidence>
<name>A0A517PEI0_9PLAN</name>
<evidence type="ECO:0000256" key="2">
    <source>
        <dbReference type="ARBA" id="ARBA00017703"/>
    </source>
</evidence>
<dbReference type="EMBL" id="CP036265">
    <property type="protein sequence ID" value="QDT17776.1"/>
    <property type="molecule type" value="Genomic_DNA"/>
</dbReference>
<dbReference type="PANTHER" id="PTHR34388:SF1">
    <property type="entry name" value="DNA POLYMERASE III SUBUNIT DELTA"/>
    <property type="match status" value="1"/>
</dbReference>
<evidence type="ECO:0000259" key="9">
    <source>
        <dbReference type="Pfam" id="PF06144"/>
    </source>
</evidence>
<evidence type="ECO:0000313" key="10">
    <source>
        <dbReference type="EMBL" id="QDT17776.1"/>
    </source>
</evidence>
<reference evidence="10 11" key="1">
    <citation type="submission" date="2019-02" db="EMBL/GenBank/DDBJ databases">
        <title>Deep-cultivation of Planctomycetes and their phenomic and genomic characterization uncovers novel biology.</title>
        <authorList>
            <person name="Wiegand S."/>
            <person name="Jogler M."/>
            <person name="Boedeker C."/>
            <person name="Pinto D."/>
            <person name="Vollmers J."/>
            <person name="Rivas-Marin E."/>
            <person name="Kohn T."/>
            <person name="Peeters S.H."/>
            <person name="Heuer A."/>
            <person name="Rast P."/>
            <person name="Oberbeckmann S."/>
            <person name="Bunk B."/>
            <person name="Jeske O."/>
            <person name="Meyerdierks A."/>
            <person name="Storesund J.E."/>
            <person name="Kallscheuer N."/>
            <person name="Luecker S."/>
            <person name="Lage O.M."/>
            <person name="Pohl T."/>
            <person name="Merkel B.J."/>
            <person name="Hornburger P."/>
            <person name="Mueller R.-W."/>
            <person name="Bruemmer F."/>
            <person name="Labrenz M."/>
            <person name="Spormann A.M."/>
            <person name="Op den Camp H."/>
            <person name="Overmann J."/>
            <person name="Amann R."/>
            <person name="Jetten M.S.M."/>
            <person name="Mascher T."/>
            <person name="Medema M.H."/>
            <person name="Devos D.P."/>
            <person name="Kaster A.-K."/>
            <person name="Ovreas L."/>
            <person name="Rohde M."/>
            <person name="Galperin M.Y."/>
            <person name="Jogler C."/>
        </authorList>
    </citation>
    <scope>NUCLEOTIDE SEQUENCE [LARGE SCALE GENOMIC DNA]</scope>
    <source>
        <strain evidence="10 11">CA12</strain>
    </source>
</reference>
<dbReference type="Gene3D" id="1.10.8.60">
    <property type="match status" value="1"/>
</dbReference>
<protein>
    <recommendedName>
        <fullName evidence="2">DNA polymerase III subunit delta</fullName>
        <ecNumber evidence="1">2.7.7.7</ecNumber>
    </recommendedName>
</protein>
<dbReference type="InterPro" id="IPR027417">
    <property type="entry name" value="P-loop_NTPase"/>
</dbReference>
<organism evidence="10 11">
    <name type="scientific">Alienimonas californiensis</name>
    <dbReference type="NCBI Taxonomy" id="2527989"/>
    <lineage>
        <taxon>Bacteria</taxon>
        <taxon>Pseudomonadati</taxon>
        <taxon>Planctomycetota</taxon>
        <taxon>Planctomycetia</taxon>
        <taxon>Planctomycetales</taxon>
        <taxon>Planctomycetaceae</taxon>
        <taxon>Alienimonas</taxon>
    </lineage>
</organism>
<feature type="domain" description="DNA polymerase III delta N-terminal" evidence="9">
    <location>
        <begin position="50"/>
        <end position="133"/>
    </location>
</feature>
<dbReference type="GO" id="GO:0003677">
    <property type="term" value="F:DNA binding"/>
    <property type="evidence" value="ECO:0007669"/>
    <property type="project" value="InterPro"/>
</dbReference>
<dbReference type="InterPro" id="IPR005790">
    <property type="entry name" value="DNA_polIII_delta"/>
</dbReference>
<dbReference type="PANTHER" id="PTHR34388">
    <property type="entry name" value="DNA POLYMERASE III SUBUNIT DELTA"/>
    <property type="match status" value="1"/>
</dbReference>
<comment type="similarity">
    <text evidence="7">Belongs to the DNA polymerase HolA subunit family.</text>
</comment>
<proteinExistence type="inferred from homology"/>
<evidence type="ECO:0000256" key="4">
    <source>
        <dbReference type="ARBA" id="ARBA00022695"/>
    </source>
</evidence>
<evidence type="ECO:0000256" key="1">
    <source>
        <dbReference type="ARBA" id="ARBA00012417"/>
    </source>
</evidence>
<keyword evidence="4" id="KW-0548">Nucleotidyltransferase</keyword>
<dbReference type="EC" id="2.7.7.7" evidence="1"/>
<keyword evidence="6" id="KW-0239">DNA-directed DNA polymerase</keyword>
<evidence type="ECO:0000256" key="7">
    <source>
        <dbReference type="ARBA" id="ARBA00034754"/>
    </source>
</evidence>
<keyword evidence="5" id="KW-0235">DNA replication</keyword>
<gene>
    <name evidence="10" type="ORF">CA12_39090</name>
</gene>
<keyword evidence="11" id="KW-1185">Reference proteome</keyword>
<evidence type="ECO:0000256" key="8">
    <source>
        <dbReference type="ARBA" id="ARBA00049244"/>
    </source>
</evidence>
<evidence type="ECO:0000313" key="11">
    <source>
        <dbReference type="Proteomes" id="UP000318741"/>
    </source>
</evidence>
<comment type="catalytic activity">
    <reaction evidence="8">
        <text>DNA(n) + a 2'-deoxyribonucleoside 5'-triphosphate = DNA(n+1) + diphosphate</text>
        <dbReference type="Rhea" id="RHEA:22508"/>
        <dbReference type="Rhea" id="RHEA-COMP:17339"/>
        <dbReference type="Rhea" id="RHEA-COMP:17340"/>
        <dbReference type="ChEBI" id="CHEBI:33019"/>
        <dbReference type="ChEBI" id="CHEBI:61560"/>
        <dbReference type="ChEBI" id="CHEBI:173112"/>
        <dbReference type="EC" id="2.7.7.7"/>
    </reaction>
</comment>
<keyword evidence="3" id="KW-0808">Transferase</keyword>
<dbReference type="GO" id="GO:0009360">
    <property type="term" value="C:DNA polymerase III complex"/>
    <property type="evidence" value="ECO:0007669"/>
    <property type="project" value="InterPro"/>
</dbReference>
<dbReference type="GO" id="GO:0006261">
    <property type="term" value="P:DNA-templated DNA replication"/>
    <property type="evidence" value="ECO:0007669"/>
    <property type="project" value="TreeGrafter"/>
</dbReference>
<dbReference type="SUPFAM" id="SSF52540">
    <property type="entry name" value="P-loop containing nucleoside triphosphate hydrolases"/>
    <property type="match status" value="1"/>
</dbReference>
<dbReference type="RefSeq" id="WP_145360781.1">
    <property type="nucleotide sequence ID" value="NZ_CP036265.1"/>
</dbReference>
<evidence type="ECO:0000256" key="6">
    <source>
        <dbReference type="ARBA" id="ARBA00022932"/>
    </source>
</evidence>
<sequence>MHAAEFLKQSGLAAADVPPVVAVHGDQRLLARRCVDRIAAAVLGDDDEPTRLDGVTADLASALDELRTVSMFASARIVVVGAADGFVTDHRAGLERYVAAPAAGSVLILEVSKWLKTTRLAKAVAKSGLTLECSELKGAKAAAYLVGVAKAEHDTALARDAAELMVTLAGTDLGLLEQELGKLCAFAADRDPKAVTAEDVAALVMDGSVKNTFEMLAEVRRGNVGRALAELDKLLLAGEAPFKILGGMSFVLRKIATAVDLSAGDGNLSRALATAGVFPKERGETEQYLRRLGRKRAERFRGLLLEADGALRGGSALPDRTVLERLLIQLAPPSR</sequence>
<accession>A0A517PEI0</accession>